<dbReference type="Gene3D" id="2.130.10.10">
    <property type="entry name" value="YVTN repeat-like/Quinoprotein amine dehydrogenase"/>
    <property type="match status" value="1"/>
</dbReference>
<reference evidence="2" key="1">
    <citation type="submission" date="2021-02" db="EMBL/GenBank/DDBJ databases">
        <authorList>
            <person name="Nowell W R."/>
        </authorList>
    </citation>
    <scope>NUCLEOTIDE SEQUENCE</scope>
</reference>
<dbReference type="SUPFAM" id="SSF50978">
    <property type="entry name" value="WD40 repeat-like"/>
    <property type="match status" value="1"/>
</dbReference>
<keyword evidence="1" id="KW-0853">WD repeat</keyword>
<evidence type="ECO:0000313" key="2">
    <source>
        <dbReference type="EMBL" id="CAF3915917.1"/>
    </source>
</evidence>
<dbReference type="Pfam" id="PF00400">
    <property type="entry name" value="WD40"/>
    <property type="match status" value="2"/>
</dbReference>
<dbReference type="InterPro" id="IPR036322">
    <property type="entry name" value="WD40_repeat_dom_sf"/>
</dbReference>
<dbReference type="FunFam" id="2.130.10.10:FF:000207">
    <property type="entry name" value="Cilia- and flagella-associated protein 52"/>
    <property type="match status" value="1"/>
</dbReference>
<name>A0A819IAR0_9BILA</name>
<dbReference type="PROSITE" id="PS50082">
    <property type="entry name" value="WD_REPEATS_2"/>
    <property type="match status" value="3"/>
</dbReference>
<evidence type="ECO:0000313" key="3">
    <source>
        <dbReference type="Proteomes" id="UP000663874"/>
    </source>
</evidence>
<dbReference type="PANTHER" id="PTHR45589">
    <property type="entry name" value="WD REPEAT DOMAIN 62, ISOFORM G"/>
    <property type="match status" value="1"/>
</dbReference>
<protein>
    <submittedName>
        <fullName evidence="2">Uncharacterized protein</fullName>
    </submittedName>
</protein>
<evidence type="ECO:0000256" key="1">
    <source>
        <dbReference type="PROSITE-ProRule" id="PRU00221"/>
    </source>
</evidence>
<dbReference type="AlphaFoldDB" id="A0A819IAR0"/>
<dbReference type="InterPro" id="IPR015943">
    <property type="entry name" value="WD40/YVTN_repeat-like_dom_sf"/>
</dbReference>
<comment type="caution">
    <text evidence="2">The sequence shown here is derived from an EMBL/GenBank/DDBJ whole genome shotgun (WGS) entry which is preliminary data.</text>
</comment>
<dbReference type="PROSITE" id="PS50294">
    <property type="entry name" value="WD_REPEATS_REGION"/>
    <property type="match status" value="1"/>
</dbReference>
<feature type="repeat" description="WD" evidence="1">
    <location>
        <begin position="74"/>
        <end position="112"/>
    </location>
</feature>
<feature type="repeat" description="WD" evidence="1">
    <location>
        <begin position="32"/>
        <end position="73"/>
    </location>
</feature>
<dbReference type="EMBL" id="CAJOBE010004094">
    <property type="protein sequence ID" value="CAF3915917.1"/>
    <property type="molecule type" value="Genomic_DNA"/>
</dbReference>
<accession>A0A819IAR0</accession>
<organism evidence="2 3">
    <name type="scientific">Rotaria sordida</name>
    <dbReference type="NCBI Taxonomy" id="392033"/>
    <lineage>
        <taxon>Eukaryota</taxon>
        <taxon>Metazoa</taxon>
        <taxon>Spiralia</taxon>
        <taxon>Gnathifera</taxon>
        <taxon>Rotifera</taxon>
        <taxon>Eurotatoria</taxon>
        <taxon>Bdelloidea</taxon>
        <taxon>Philodinida</taxon>
        <taxon>Philodinidae</taxon>
        <taxon>Rotaria</taxon>
    </lineage>
</organism>
<proteinExistence type="predicted"/>
<sequence length="112" mass="12477">YHPEEYHIITGGSDRKIAYWEATNGTQIRELEASKSGTINGLDVDSVGNYFVTVSSDKLVKLWRYNEGDVHSIGIGHGSEIRKVKICPNTQHIITVSADGSIFRWKFPKAAV</sequence>
<dbReference type="Proteomes" id="UP000663874">
    <property type="component" value="Unassembled WGS sequence"/>
</dbReference>
<dbReference type="PANTHER" id="PTHR45589:SF1">
    <property type="entry name" value="WD REPEAT DOMAIN 62, ISOFORM G"/>
    <property type="match status" value="1"/>
</dbReference>
<dbReference type="InterPro" id="IPR001680">
    <property type="entry name" value="WD40_rpt"/>
</dbReference>
<feature type="repeat" description="WD" evidence="1">
    <location>
        <begin position="1"/>
        <end position="30"/>
    </location>
</feature>
<feature type="non-terminal residue" evidence="2">
    <location>
        <position position="1"/>
    </location>
</feature>
<dbReference type="SMART" id="SM00320">
    <property type="entry name" value="WD40"/>
    <property type="match status" value="2"/>
</dbReference>
<dbReference type="InterPro" id="IPR052779">
    <property type="entry name" value="WDR62"/>
</dbReference>
<gene>
    <name evidence="2" type="ORF">FNK824_LOCUS21350</name>
</gene>